<reference evidence="2 3" key="1">
    <citation type="journal article" date="2015" name="Genome Biol. Evol.">
        <title>Comparative Genomics of a Bacterivorous Green Alga Reveals Evolutionary Causalities and Consequences of Phago-Mixotrophic Mode of Nutrition.</title>
        <authorList>
            <person name="Burns J.A."/>
            <person name="Paasch A."/>
            <person name="Narechania A."/>
            <person name="Kim E."/>
        </authorList>
    </citation>
    <scope>NUCLEOTIDE SEQUENCE [LARGE SCALE GENOMIC DNA]</scope>
    <source>
        <strain evidence="2 3">PLY_AMNH</strain>
    </source>
</reference>
<evidence type="ECO:0000313" key="3">
    <source>
        <dbReference type="Proteomes" id="UP001190700"/>
    </source>
</evidence>
<sequence>MMLSFHRVSGILFSVVGLLLLHSSSAQSYQDTTVECDTATQMCTSPANGADYGHRRNLQASTAQLQSGLHFTTCGKTGATGPTMDDVRTHANCAGLDNFQVNISNWTNADGIFQYTIEQDGWYNLTAVGAAGGDGVSSYNVYADGINHKAASMVFTVITTRRE</sequence>
<keyword evidence="1" id="KW-0732">Signal</keyword>
<name>A0AAE0GLP0_9CHLO</name>
<protein>
    <submittedName>
        <fullName evidence="2">Uncharacterized protein</fullName>
    </submittedName>
</protein>
<keyword evidence="3" id="KW-1185">Reference proteome</keyword>
<evidence type="ECO:0000256" key="1">
    <source>
        <dbReference type="SAM" id="SignalP"/>
    </source>
</evidence>
<dbReference type="Proteomes" id="UP001190700">
    <property type="component" value="Unassembled WGS sequence"/>
</dbReference>
<gene>
    <name evidence="2" type="ORF">CYMTET_11896</name>
</gene>
<dbReference type="EMBL" id="LGRX02004469">
    <property type="protein sequence ID" value="KAK3280257.1"/>
    <property type="molecule type" value="Genomic_DNA"/>
</dbReference>
<proteinExistence type="predicted"/>
<comment type="caution">
    <text evidence="2">The sequence shown here is derived from an EMBL/GenBank/DDBJ whole genome shotgun (WGS) entry which is preliminary data.</text>
</comment>
<organism evidence="2 3">
    <name type="scientific">Cymbomonas tetramitiformis</name>
    <dbReference type="NCBI Taxonomy" id="36881"/>
    <lineage>
        <taxon>Eukaryota</taxon>
        <taxon>Viridiplantae</taxon>
        <taxon>Chlorophyta</taxon>
        <taxon>Pyramimonadophyceae</taxon>
        <taxon>Pyramimonadales</taxon>
        <taxon>Pyramimonadaceae</taxon>
        <taxon>Cymbomonas</taxon>
    </lineage>
</organism>
<evidence type="ECO:0000313" key="2">
    <source>
        <dbReference type="EMBL" id="KAK3280257.1"/>
    </source>
</evidence>
<dbReference type="AlphaFoldDB" id="A0AAE0GLP0"/>
<accession>A0AAE0GLP0</accession>
<feature type="signal peptide" evidence="1">
    <location>
        <begin position="1"/>
        <end position="26"/>
    </location>
</feature>
<feature type="chain" id="PRO_5042013897" evidence="1">
    <location>
        <begin position="27"/>
        <end position="163"/>
    </location>
</feature>